<evidence type="ECO:0000313" key="3">
    <source>
        <dbReference type="Proteomes" id="UP000789508"/>
    </source>
</evidence>
<dbReference type="OrthoDB" id="2333381at2759"/>
<feature type="transmembrane region" description="Helical" evidence="1">
    <location>
        <begin position="62"/>
        <end position="90"/>
    </location>
</feature>
<dbReference type="AlphaFoldDB" id="A0A9N9GIT2"/>
<dbReference type="EMBL" id="CAJVPS010004545">
    <property type="protein sequence ID" value="CAG8605116.1"/>
    <property type="molecule type" value="Genomic_DNA"/>
</dbReference>
<evidence type="ECO:0000313" key="2">
    <source>
        <dbReference type="EMBL" id="CAG8605116.1"/>
    </source>
</evidence>
<reference evidence="2" key="1">
    <citation type="submission" date="2021-06" db="EMBL/GenBank/DDBJ databases">
        <authorList>
            <person name="Kallberg Y."/>
            <person name="Tangrot J."/>
            <person name="Rosling A."/>
        </authorList>
    </citation>
    <scope>NUCLEOTIDE SEQUENCE</scope>
    <source>
        <strain evidence="2">FL130A</strain>
    </source>
</reference>
<name>A0A9N9GIT2_9GLOM</name>
<organism evidence="2 3">
    <name type="scientific">Ambispora leptoticha</name>
    <dbReference type="NCBI Taxonomy" id="144679"/>
    <lineage>
        <taxon>Eukaryota</taxon>
        <taxon>Fungi</taxon>
        <taxon>Fungi incertae sedis</taxon>
        <taxon>Mucoromycota</taxon>
        <taxon>Glomeromycotina</taxon>
        <taxon>Glomeromycetes</taxon>
        <taxon>Archaeosporales</taxon>
        <taxon>Ambisporaceae</taxon>
        <taxon>Ambispora</taxon>
    </lineage>
</organism>
<dbReference type="Proteomes" id="UP000789508">
    <property type="component" value="Unassembled WGS sequence"/>
</dbReference>
<evidence type="ECO:0000256" key="1">
    <source>
        <dbReference type="SAM" id="Phobius"/>
    </source>
</evidence>
<protein>
    <submittedName>
        <fullName evidence="2">13946_t:CDS:1</fullName>
    </submittedName>
</protein>
<feature type="transmembrane region" description="Helical" evidence="1">
    <location>
        <begin position="102"/>
        <end position="124"/>
    </location>
</feature>
<proteinExistence type="predicted"/>
<feature type="transmembrane region" description="Helical" evidence="1">
    <location>
        <begin position="157"/>
        <end position="177"/>
    </location>
</feature>
<comment type="caution">
    <text evidence="2">The sequence shown here is derived from an EMBL/GenBank/DDBJ whole genome shotgun (WGS) entry which is preliminary data.</text>
</comment>
<keyword evidence="3" id="KW-1185">Reference proteome</keyword>
<sequence length="191" mass="21628">MSRPVGTFISLESPRMKSCCCCLKLKTGVVIISILWILYGIYQATANFLAFQNRNNNTDNFFSYVSTFAIIEGILSLFTVIGALYGLLVVSFANRIRLFQKYVIIAWIIALIQCSINIAEIIILVSRKNSYIQYCESINYTEDMCLSTYNILVPIEIAQDLFMIIISIYFATVVAAYRAHRHEKESSAGIL</sequence>
<gene>
    <name evidence="2" type="ORF">ALEPTO_LOCUS8318</name>
</gene>
<keyword evidence="1" id="KW-1133">Transmembrane helix</keyword>
<feature type="transmembrane region" description="Helical" evidence="1">
    <location>
        <begin position="21"/>
        <end position="42"/>
    </location>
</feature>
<accession>A0A9N9GIT2</accession>
<keyword evidence="1" id="KW-0812">Transmembrane</keyword>
<keyword evidence="1" id="KW-0472">Membrane</keyword>